<name>A0ABS4YG51_9MICO</name>
<evidence type="ECO:0000256" key="1">
    <source>
        <dbReference type="SAM" id="MobiDB-lite"/>
    </source>
</evidence>
<protein>
    <submittedName>
        <fullName evidence="3">DNA-binding MarR family transcriptional regulator</fullName>
    </submittedName>
</protein>
<dbReference type="Gene3D" id="1.10.10.10">
    <property type="entry name" value="Winged helix-like DNA-binding domain superfamily/Winged helix DNA-binding domain"/>
    <property type="match status" value="1"/>
</dbReference>
<dbReference type="InterPro" id="IPR039422">
    <property type="entry name" value="MarR/SlyA-like"/>
</dbReference>
<dbReference type="PANTHER" id="PTHR33164">
    <property type="entry name" value="TRANSCRIPTIONAL REGULATOR, MARR FAMILY"/>
    <property type="match status" value="1"/>
</dbReference>
<reference evidence="3 4" key="1">
    <citation type="submission" date="2021-03" db="EMBL/GenBank/DDBJ databases">
        <title>Sequencing the genomes of 1000 actinobacteria strains.</title>
        <authorList>
            <person name="Klenk H.-P."/>
        </authorList>
    </citation>
    <scope>NUCLEOTIDE SEQUENCE [LARGE SCALE GENOMIC DNA]</scope>
    <source>
        <strain evidence="3 4">DSM 14564</strain>
    </source>
</reference>
<accession>A0ABS4YG51</accession>
<proteinExistence type="predicted"/>
<dbReference type="PANTHER" id="PTHR33164:SF43">
    <property type="entry name" value="HTH-TYPE TRANSCRIPTIONAL REPRESSOR YETL"/>
    <property type="match status" value="1"/>
</dbReference>
<dbReference type="RefSeq" id="WP_209886990.1">
    <property type="nucleotide sequence ID" value="NZ_BAAAJV010000011.1"/>
</dbReference>
<dbReference type="InterPro" id="IPR036388">
    <property type="entry name" value="WH-like_DNA-bd_sf"/>
</dbReference>
<feature type="region of interest" description="Disordered" evidence="1">
    <location>
        <begin position="1"/>
        <end position="25"/>
    </location>
</feature>
<keyword evidence="3" id="KW-0238">DNA-binding</keyword>
<keyword evidence="4" id="KW-1185">Reference proteome</keyword>
<feature type="domain" description="HTH marR-type" evidence="2">
    <location>
        <begin position="53"/>
        <end position="157"/>
    </location>
</feature>
<dbReference type="SUPFAM" id="SSF46785">
    <property type="entry name" value="Winged helix' DNA-binding domain"/>
    <property type="match status" value="1"/>
</dbReference>
<dbReference type="SMART" id="SM00347">
    <property type="entry name" value="HTH_MARR"/>
    <property type="match status" value="1"/>
</dbReference>
<sequence>MPDHTAAPAADTRRAAQNAPSSTSYWFDEPDSAVSVLHAVRDVQEAGRDMRRRMSTGMSMNTTDLEALRHAIAHERDDDPLTPKTLSRHLDISGASTSKLIDRLTLSGHLVRTDHPRDRRSVILLATEHAHHQVRERLSDMHERMLAVARSLPEGSRADTAEFLQAMAECLRAEPAPH</sequence>
<evidence type="ECO:0000313" key="3">
    <source>
        <dbReference type="EMBL" id="MBP2407595.1"/>
    </source>
</evidence>
<feature type="compositionally biased region" description="Low complexity" evidence="1">
    <location>
        <begin position="1"/>
        <end position="10"/>
    </location>
</feature>
<dbReference type="InterPro" id="IPR036390">
    <property type="entry name" value="WH_DNA-bd_sf"/>
</dbReference>
<dbReference type="GO" id="GO:0003677">
    <property type="term" value="F:DNA binding"/>
    <property type="evidence" value="ECO:0007669"/>
    <property type="project" value="UniProtKB-KW"/>
</dbReference>
<comment type="caution">
    <text evidence="3">The sequence shown here is derived from an EMBL/GenBank/DDBJ whole genome shotgun (WGS) entry which is preliminary data.</text>
</comment>
<dbReference type="Proteomes" id="UP000698222">
    <property type="component" value="Unassembled WGS sequence"/>
</dbReference>
<evidence type="ECO:0000313" key="4">
    <source>
        <dbReference type="Proteomes" id="UP000698222"/>
    </source>
</evidence>
<evidence type="ECO:0000259" key="2">
    <source>
        <dbReference type="SMART" id="SM00347"/>
    </source>
</evidence>
<organism evidence="3 4">
    <name type="scientific">Brachybacterium fresconis</name>
    <dbReference type="NCBI Taxonomy" id="173363"/>
    <lineage>
        <taxon>Bacteria</taxon>
        <taxon>Bacillati</taxon>
        <taxon>Actinomycetota</taxon>
        <taxon>Actinomycetes</taxon>
        <taxon>Micrococcales</taxon>
        <taxon>Dermabacteraceae</taxon>
        <taxon>Brachybacterium</taxon>
    </lineage>
</organism>
<gene>
    <name evidence="3" type="ORF">JOF44_000498</name>
</gene>
<dbReference type="InterPro" id="IPR000835">
    <property type="entry name" value="HTH_MarR-typ"/>
</dbReference>
<dbReference type="Pfam" id="PF12802">
    <property type="entry name" value="MarR_2"/>
    <property type="match status" value="1"/>
</dbReference>
<dbReference type="EMBL" id="JAGIOC010000001">
    <property type="protein sequence ID" value="MBP2407595.1"/>
    <property type="molecule type" value="Genomic_DNA"/>
</dbReference>